<accession>A0A1H0IMG7</accession>
<dbReference type="InterPro" id="IPR003395">
    <property type="entry name" value="RecF/RecN/SMC_N"/>
</dbReference>
<evidence type="ECO:0000256" key="10">
    <source>
        <dbReference type="RuleBase" id="RU000578"/>
    </source>
</evidence>
<keyword evidence="4 9" id="KW-0963">Cytoplasm</keyword>
<feature type="domain" description="AAA+ ATPase" evidence="11">
    <location>
        <begin position="26"/>
        <end position="378"/>
    </location>
</feature>
<evidence type="ECO:0000256" key="4">
    <source>
        <dbReference type="ARBA" id="ARBA00022490"/>
    </source>
</evidence>
<keyword evidence="13" id="KW-1185">Reference proteome</keyword>
<name>A0A1H0IMG7_9HYPH</name>
<evidence type="ECO:0000256" key="3">
    <source>
        <dbReference type="ARBA" id="ARBA00020170"/>
    </source>
</evidence>
<evidence type="ECO:0000256" key="2">
    <source>
        <dbReference type="ARBA" id="ARBA00008016"/>
    </source>
</evidence>
<evidence type="ECO:0000313" key="13">
    <source>
        <dbReference type="Proteomes" id="UP000198795"/>
    </source>
</evidence>
<proteinExistence type="inferred from homology"/>
<evidence type="ECO:0000256" key="6">
    <source>
        <dbReference type="ARBA" id="ARBA00022741"/>
    </source>
</evidence>
<keyword evidence="7 9" id="KW-0067">ATP-binding</keyword>
<dbReference type="InterPro" id="IPR042174">
    <property type="entry name" value="RecF_2"/>
</dbReference>
<dbReference type="SMART" id="SM00382">
    <property type="entry name" value="AAA"/>
    <property type="match status" value="1"/>
</dbReference>
<dbReference type="PANTHER" id="PTHR32182">
    <property type="entry name" value="DNA REPLICATION AND REPAIR PROTEIN RECF"/>
    <property type="match status" value="1"/>
</dbReference>
<dbReference type="PROSITE" id="PS00618">
    <property type="entry name" value="RECF_2"/>
    <property type="match status" value="1"/>
</dbReference>
<evidence type="ECO:0000256" key="8">
    <source>
        <dbReference type="ARBA" id="ARBA00023125"/>
    </source>
</evidence>
<evidence type="ECO:0000256" key="1">
    <source>
        <dbReference type="ARBA" id="ARBA00004496"/>
    </source>
</evidence>
<dbReference type="SUPFAM" id="SSF52540">
    <property type="entry name" value="P-loop containing nucleoside triphosphate hydrolases"/>
    <property type="match status" value="1"/>
</dbReference>
<comment type="similarity">
    <text evidence="2 9 10">Belongs to the RecF family.</text>
</comment>
<dbReference type="Pfam" id="PF02463">
    <property type="entry name" value="SMC_N"/>
    <property type="match status" value="1"/>
</dbReference>
<dbReference type="Gene3D" id="3.40.50.300">
    <property type="entry name" value="P-loop containing nucleotide triphosphate hydrolases"/>
    <property type="match status" value="1"/>
</dbReference>
<evidence type="ECO:0000256" key="5">
    <source>
        <dbReference type="ARBA" id="ARBA00022705"/>
    </source>
</evidence>
<dbReference type="InterPro" id="IPR027417">
    <property type="entry name" value="P-loop_NTPase"/>
</dbReference>
<dbReference type="PROSITE" id="PS00617">
    <property type="entry name" value="RECF_1"/>
    <property type="match status" value="1"/>
</dbReference>
<feature type="binding site" evidence="9">
    <location>
        <begin position="34"/>
        <end position="41"/>
    </location>
    <ligand>
        <name>ATP</name>
        <dbReference type="ChEBI" id="CHEBI:30616"/>
    </ligand>
</feature>
<dbReference type="NCBIfam" id="TIGR00611">
    <property type="entry name" value="recf"/>
    <property type="match status" value="1"/>
</dbReference>
<dbReference type="Gene3D" id="1.20.1050.90">
    <property type="entry name" value="RecF/RecN/SMC, N-terminal domain"/>
    <property type="match status" value="1"/>
</dbReference>
<keyword evidence="8 9" id="KW-0238">DNA-binding</keyword>
<dbReference type="RefSeq" id="WP_090226830.1">
    <property type="nucleotide sequence ID" value="NZ_FNJC01000001.1"/>
</dbReference>
<dbReference type="EMBL" id="FNJC01000001">
    <property type="protein sequence ID" value="SDO32535.1"/>
    <property type="molecule type" value="Genomic_DNA"/>
</dbReference>
<evidence type="ECO:0000256" key="7">
    <source>
        <dbReference type="ARBA" id="ARBA00022840"/>
    </source>
</evidence>
<comment type="function">
    <text evidence="9 10">The RecF protein is involved in DNA metabolism; it is required for DNA replication and normal SOS inducibility. RecF binds preferentially to single-stranded, linear DNA. It also seems to bind ATP.</text>
</comment>
<evidence type="ECO:0000256" key="9">
    <source>
        <dbReference type="HAMAP-Rule" id="MF_00365"/>
    </source>
</evidence>
<comment type="caution">
    <text evidence="12">The sequence shown here is derived from an EMBL/GenBank/DDBJ whole genome shotgun (WGS) entry which is preliminary data.</text>
</comment>
<evidence type="ECO:0000259" key="11">
    <source>
        <dbReference type="SMART" id="SM00382"/>
    </source>
</evidence>
<evidence type="ECO:0000313" key="12">
    <source>
        <dbReference type="EMBL" id="SDO32535.1"/>
    </source>
</evidence>
<keyword evidence="6 9" id="KW-0547">Nucleotide-binding</keyword>
<dbReference type="InterPro" id="IPR003593">
    <property type="entry name" value="AAA+_ATPase"/>
</dbReference>
<keyword evidence="9 10" id="KW-0742">SOS response</keyword>
<keyword evidence="9 10" id="KW-0227">DNA damage</keyword>
<sequence>MAPSLSLERLSLTDFRNYAHVVIETGPGPIVLFGLNGSGKTNILEAISLLAPGQGLRRAPYPDLLRAGANGGWAVAARVNSRSGRAEIGTGFSPSAAAGQRAGTGRVVRIDGEPAGGSGALADFVEIVWLTPAMDGLFTGPASERRRFLDRLVLCFDPGFRSLAGRFERATQSRNRLLADGVRDNARLEGVEIIMAEAGTAIAAARISTVRRLCDVIAARRLRDPDSPFPWSGIELEGSLESALASAPAVDVEDSYARRLASMRERDRAAGRTLEGPHRSDLIVSHGPKNMPARLSSTGEQKALLIGLVMAEAELIAMRHSGSAPLLLLDEITAHLDDRRRDGLFSEILRLGAQAWMTGTDLSAFSALSGQATMLRVADAGLHSVHA</sequence>
<dbReference type="Proteomes" id="UP000198795">
    <property type="component" value="Unassembled WGS sequence"/>
</dbReference>
<reference evidence="12 13" key="1">
    <citation type="submission" date="2016-10" db="EMBL/GenBank/DDBJ databases">
        <authorList>
            <person name="Varghese N."/>
            <person name="Submissions S."/>
        </authorList>
    </citation>
    <scope>NUCLEOTIDE SEQUENCE [LARGE SCALE GENOMIC DNA]</scope>
    <source>
        <strain evidence="12 13">CGMCC 1.6497</strain>
    </source>
</reference>
<dbReference type="PANTHER" id="PTHR32182:SF0">
    <property type="entry name" value="DNA REPLICATION AND REPAIR PROTEIN RECF"/>
    <property type="match status" value="1"/>
</dbReference>
<keyword evidence="5 9" id="KW-0235">DNA replication</keyword>
<comment type="subcellular location">
    <subcellularLocation>
        <location evidence="1 9 10">Cytoplasm</location>
    </subcellularLocation>
</comment>
<dbReference type="InterPro" id="IPR001238">
    <property type="entry name" value="DNA-binding_RecF"/>
</dbReference>
<gene>
    <name evidence="9" type="primary">recF</name>
    <name evidence="12" type="ORF">SAMN04488061_0897</name>
</gene>
<protein>
    <recommendedName>
        <fullName evidence="3 9">DNA replication and repair protein RecF</fullName>
    </recommendedName>
</protein>
<dbReference type="HAMAP" id="MF_00365">
    <property type="entry name" value="RecF"/>
    <property type="match status" value="1"/>
</dbReference>
<dbReference type="InterPro" id="IPR018078">
    <property type="entry name" value="DNA-binding_RecF_CS"/>
</dbReference>
<organism evidence="12 13">
    <name type="scientific">Filomicrobium insigne</name>
    <dbReference type="NCBI Taxonomy" id="418854"/>
    <lineage>
        <taxon>Bacteria</taxon>
        <taxon>Pseudomonadati</taxon>
        <taxon>Pseudomonadota</taxon>
        <taxon>Alphaproteobacteria</taxon>
        <taxon>Hyphomicrobiales</taxon>
        <taxon>Hyphomicrobiaceae</taxon>
        <taxon>Filomicrobium</taxon>
    </lineage>
</organism>
<keyword evidence="9 10" id="KW-0234">DNA repair</keyword>